<gene>
    <name evidence="2" type="ORF">DESPIGER_0484</name>
</gene>
<dbReference type="EMBL" id="LT630450">
    <property type="protein sequence ID" value="SFV72372.1"/>
    <property type="molecule type" value="Genomic_DNA"/>
</dbReference>
<proteinExistence type="predicted"/>
<evidence type="ECO:0000313" key="2">
    <source>
        <dbReference type="EMBL" id="SFV72372.1"/>
    </source>
</evidence>
<protein>
    <submittedName>
        <fullName evidence="2">Uncharacterized protein</fullName>
    </submittedName>
</protein>
<name>A0A1K1LCB4_9BACT</name>
<feature type="region of interest" description="Disordered" evidence="1">
    <location>
        <begin position="1"/>
        <end position="40"/>
    </location>
</feature>
<dbReference type="Proteomes" id="UP000186323">
    <property type="component" value="Chromosome I"/>
</dbReference>
<reference evidence="3" key="1">
    <citation type="submission" date="2016-10" db="EMBL/GenBank/DDBJ databases">
        <authorList>
            <person name="Wegmann U."/>
        </authorList>
    </citation>
    <scope>NUCLEOTIDE SEQUENCE [LARGE SCALE GENOMIC DNA]</scope>
</reference>
<evidence type="ECO:0000256" key="1">
    <source>
        <dbReference type="SAM" id="MobiDB-lite"/>
    </source>
</evidence>
<dbReference type="KEGG" id="dpg:DESPIGER_0484"/>
<dbReference type="AlphaFoldDB" id="A0A1K1LCB4"/>
<accession>A0A1K1LCB4</accession>
<sequence length="40" mass="4246">MRAGGTEKVAGRQMSPGRTGRGDIPLRQSGGRSYPYVPVV</sequence>
<keyword evidence="3" id="KW-1185">Reference proteome</keyword>
<evidence type="ECO:0000313" key="3">
    <source>
        <dbReference type="Proteomes" id="UP000186323"/>
    </source>
</evidence>
<organism evidence="2 3">
    <name type="scientific">Desulfovibrio piger</name>
    <dbReference type="NCBI Taxonomy" id="901"/>
    <lineage>
        <taxon>Bacteria</taxon>
        <taxon>Pseudomonadati</taxon>
        <taxon>Thermodesulfobacteriota</taxon>
        <taxon>Desulfovibrionia</taxon>
        <taxon>Desulfovibrionales</taxon>
        <taxon>Desulfovibrionaceae</taxon>
        <taxon>Desulfovibrio</taxon>
    </lineage>
</organism>